<sequence>MLQILQTFDGLVPAVVVTPLVAVVVWLVSVLVRGRRNARGPLVDAALAAAVLGVGILVLTPQHTVAERVQLDIGEDVTAALVAAPGDSLPWFQLAGNLVLLMPLGALAPLRVGWLDNIGRIALAALALSTSIELTQFFFVAGRVASTDDIVLNTIGGTIGGLLVRPPWGRPATAGSRPAAPEPVQRPATSAGRPQHGITGDNDQTVWSLIARLEQERRREFARPRERDPVLSESRTP</sequence>
<evidence type="ECO:0000313" key="5">
    <source>
        <dbReference type="Proteomes" id="UP001597018"/>
    </source>
</evidence>
<reference evidence="5" key="1">
    <citation type="journal article" date="2019" name="Int. J. Syst. Evol. Microbiol.">
        <title>The Global Catalogue of Microorganisms (GCM) 10K type strain sequencing project: providing services to taxonomists for standard genome sequencing and annotation.</title>
        <authorList>
            <consortium name="The Broad Institute Genomics Platform"/>
            <consortium name="The Broad Institute Genome Sequencing Center for Infectious Disease"/>
            <person name="Wu L."/>
            <person name="Ma J."/>
        </authorList>
    </citation>
    <scope>NUCLEOTIDE SEQUENCE [LARGE SCALE GENOMIC DNA]</scope>
    <source>
        <strain evidence="5">CCUG 56401</strain>
    </source>
</reference>
<organism evidence="4 5">
    <name type="scientific">Saccharopolyspora rosea</name>
    <dbReference type="NCBI Taxonomy" id="524884"/>
    <lineage>
        <taxon>Bacteria</taxon>
        <taxon>Bacillati</taxon>
        <taxon>Actinomycetota</taxon>
        <taxon>Actinomycetes</taxon>
        <taxon>Pseudonocardiales</taxon>
        <taxon>Pseudonocardiaceae</taxon>
        <taxon>Saccharopolyspora</taxon>
    </lineage>
</organism>
<dbReference type="RefSeq" id="WP_263251314.1">
    <property type="nucleotide sequence ID" value="NZ_BAABLT010000016.1"/>
</dbReference>
<dbReference type="Pfam" id="PF04892">
    <property type="entry name" value="VanZ"/>
    <property type="match status" value="1"/>
</dbReference>
<feature type="region of interest" description="Disordered" evidence="1">
    <location>
        <begin position="218"/>
        <end position="237"/>
    </location>
</feature>
<name>A0ABW3FXU0_9PSEU</name>
<feature type="transmembrane region" description="Helical" evidence="2">
    <location>
        <begin position="12"/>
        <end position="32"/>
    </location>
</feature>
<dbReference type="InterPro" id="IPR006976">
    <property type="entry name" value="VanZ-like"/>
</dbReference>
<gene>
    <name evidence="4" type="ORF">ACFQ16_22080</name>
</gene>
<comment type="caution">
    <text evidence="4">The sequence shown here is derived from an EMBL/GenBank/DDBJ whole genome shotgun (WGS) entry which is preliminary data.</text>
</comment>
<evidence type="ECO:0000256" key="1">
    <source>
        <dbReference type="SAM" id="MobiDB-lite"/>
    </source>
</evidence>
<dbReference type="PANTHER" id="PTHR36834">
    <property type="entry name" value="MEMBRANE PROTEIN-RELATED"/>
    <property type="match status" value="1"/>
</dbReference>
<accession>A0ABW3FXU0</accession>
<feature type="domain" description="VanZ-like" evidence="3">
    <location>
        <begin position="58"/>
        <end position="164"/>
    </location>
</feature>
<proteinExistence type="predicted"/>
<dbReference type="Proteomes" id="UP001597018">
    <property type="component" value="Unassembled WGS sequence"/>
</dbReference>
<feature type="transmembrane region" description="Helical" evidence="2">
    <location>
        <begin position="41"/>
        <end position="59"/>
    </location>
</feature>
<protein>
    <submittedName>
        <fullName evidence="4">VanZ family protein</fullName>
    </submittedName>
</protein>
<dbReference type="EMBL" id="JBHTIW010000021">
    <property type="protein sequence ID" value="MFD0922443.1"/>
    <property type="molecule type" value="Genomic_DNA"/>
</dbReference>
<evidence type="ECO:0000313" key="4">
    <source>
        <dbReference type="EMBL" id="MFD0922443.1"/>
    </source>
</evidence>
<feature type="region of interest" description="Disordered" evidence="1">
    <location>
        <begin position="170"/>
        <end position="205"/>
    </location>
</feature>
<keyword evidence="2" id="KW-0472">Membrane</keyword>
<evidence type="ECO:0000256" key="2">
    <source>
        <dbReference type="SAM" id="Phobius"/>
    </source>
</evidence>
<keyword evidence="2" id="KW-0812">Transmembrane</keyword>
<feature type="transmembrane region" description="Helical" evidence="2">
    <location>
        <begin position="91"/>
        <end position="110"/>
    </location>
</feature>
<keyword evidence="2" id="KW-1133">Transmembrane helix</keyword>
<evidence type="ECO:0000259" key="3">
    <source>
        <dbReference type="Pfam" id="PF04892"/>
    </source>
</evidence>
<dbReference type="PANTHER" id="PTHR36834:SF1">
    <property type="entry name" value="INTEGRAL MEMBRANE PROTEIN"/>
    <property type="match status" value="1"/>
</dbReference>
<keyword evidence="5" id="KW-1185">Reference proteome</keyword>
<dbReference type="InterPro" id="IPR053150">
    <property type="entry name" value="Teicoplanin_resist-assoc"/>
</dbReference>